<organism evidence="1 2">
    <name type="scientific">Thalassiosira oceanica</name>
    <name type="common">Marine diatom</name>
    <dbReference type="NCBI Taxonomy" id="159749"/>
    <lineage>
        <taxon>Eukaryota</taxon>
        <taxon>Sar</taxon>
        <taxon>Stramenopiles</taxon>
        <taxon>Ochrophyta</taxon>
        <taxon>Bacillariophyta</taxon>
        <taxon>Coscinodiscophyceae</taxon>
        <taxon>Thalassiosirophycidae</taxon>
        <taxon>Thalassiosirales</taxon>
        <taxon>Thalassiosiraceae</taxon>
        <taxon>Thalassiosira</taxon>
    </lineage>
</organism>
<reference evidence="1 2" key="1">
    <citation type="journal article" date="2012" name="Genome Biol.">
        <title>Genome and low-iron response of an oceanic diatom adapted to chronic iron limitation.</title>
        <authorList>
            <person name="Lommer M."/>
            <person name="Specht M."/>
            <person name="Roy A.S."/>
            <person name="Kraemer L."/>
            <person name="Andreson R."/>
            <person name="Gutowska M.A."/>
            <person name="Wolf J."/>
            <person name="Bergner S.V."/>
            <person name="Schilhabel M.B."/>
            <person name="Klostermeier U.C."/>
            <person name="Beiko R.G."/>
            <person name="Rosenstiel P."/>
            <person name="Hippler M."/>
            <person name="Laroche J."/>
        </authorList>
    </citation>
    <scope>NUCLEOTIDE SEQUENCE [LARGE SCALE GENOMIC DNA]</scope>
    <source>
        <strain evidence="1 2">CCMP1005</strain>
    </source>
</reference>
<gene>
    <name evidence="1" type="ORF">THAOC_02738</name>
</gene>
<dbReference type="AlphaFoldDB" id="K0TEI2"/>
<protein>
    <submittedName>
        <fullName evidence="1">Uncharacterized protein</fullName>
    </submittedName>
</protein>
<evidence type="ECO:0000313" key="2">
    <source>
        <dbReference type="Proteomes" id="UP000266841"/>
    </source>
</evidence>
<accession>K0TEI2</accession>
<keyword evidence="2" id="KW-1185">Reference proteome</keyword>
<dbReference type="Proteomes" id="UP000266841">
    <property type="component" value="Unassembled WGS sequence"/>
</dbReference>
<proteinExistence type="predicted"/>
<comment type="caution">
    <text evidence="1">The sequence shown here is derived from an EMBL/GenBank/DDBJ whole genome shotgun (WGS) entry which is preliminary data.</text>
</comment>
<sequence>MAPPDSATLTCQRSGNWLAAPTRYTALSLWTPPERRHELAGLPRCGSVLFHLNSRGSLVQPRLLLQYVQCDHSQPQPPIATATGLGFNAPSFGLLRGLTWSLPPWSPLVPLQLSLNISAANQSSFLARAPSSLVTQIIDSWLVSNLFNFFLHLDWASMPLQVLVSYA</sequence>
<dbReference type="EMBL" id="AGNL01002880">
    <property type="protein sequence ID" value="EJK75534.1"/>
    <property type="molecule type" value="Genomic_DNA"/>
</dbReference>
<name>K0TEI2_THAOC</name>
<evidence type="ECO:0000313" key="1">
    <source>
        <dbReference type="EMBL" id="EJK75534.1"/>
    </source>
</evidence>